<dbReference type="PANTHER" id="PTHR43685">
    <property type="entry name" value="GLYCOSYLTRANSFERASE"/>
    <property type="match status" value="1"/>
</dbReference>
<gene>
    <name evidence="2" type="ORF">C7477_106172</name>
</gene>
<dbReference type="SUPFAM" id="SSF53448">
    <property type="entry name" value="Nucleotide-diphospho-sugar transferases"/>
    <property type="match status" value="1"/>
</dbReference>
<dbReference type="Pfam" id="PF00535">
    <property type="entry name" value="Glycos_transf_2"/>
    <property type="match status" value="1"/>
</dbReference>
<dbReference type="AlphaFoldDB" id="A0A318T2F0"/>
<dbReference type="PANTHER" id="PTHR43685:SF2">
    <property type="entry name" value="GLYCOSYLTRANSFERASE 2-LIKE DOMAIN-CONTAINING PROTEIN"/>
    <property type="match status" value="1"/>
</dbReference>
<feature type="domain" description="Glycosyltransferase 2-like" evidence="1">
    <location>
        <begin position="33"/>
        <end position="162"/>
    </location>
</feature>
<evidence type="ECO:0000313" key="2">
    <source>
        <dbReference type="EMBL" id="PYE88799.1"/>
    </source>
</evidence>
<name>A0A318T2F0_9HYPH</name>
<keyword evidence="3" id="KW-1185">Reference proteome</keyword>
<reference evidence="2 3" key="1">
    <citation type="submission" date="2018-06" db="EMBL/GenBank/DDBJ databases">
        <title>Genomic Encyclopedia of Type Strains, Phase III (KMG-III): the genomes of soil and plant-associated and newly described type strains.</title>
        <authorList>
            <person name="Whitman W."/>
        </authorList>
    </citation>
    <scope>NUCLEOTIDE SEQUENCE [LARGE SCALE GENOMIC DNA]</scope>
    <source>
        <strain evidence="2 3">ORS 1419</strain>
    </source>
</reference>
<evidence type="ECO:0000259" key="1">
    <source>
        <dbReference type="Pfam" id="PF00535"/>
    </source>
</evidence>
<accession>A0A318T2F0</accession>
<dbReference type="InterPro" id="IPR029044">
    <property type="entry name" value="Nucleotide-diphossugar_trans"/>
</dbReference>
<dbReference type="Gene3D" id="3.90.550.10">
    <property type="entry name" value="Spore Coat Polysaccharide Biosynthesis Protein SpsA, Chain A"/>
    <property type="match status" value="1"/>
</dbReference>
<proteinExistence type="predicted"/>
<sequence length="360" mass="39171">MYPCAGASARMKVSMMEEAKRKTVANVSDDSVCVIIAAKNAADTIGMAISSALGETQVTEVIVVDDGSTDGTSNAARTADDGSGRMRIIRFDINQGPSHARNQAIAASSAALISILDADDFFLAGRFSNLLAATDWDLAGDNMVFVDQKELRGFDASSIKRFSSEPRFLDLPAFVERNISRRGKQRGELGFLKPVIRRDFLDRHGLRYNENLRLGEDYDLYTRALAVGARFQIINNCGYGAVVRSDSLSGRHRTDDLRQLADADKALLESGVLSGEGREAVRQHERHIRGKYHHRQFLDTKAQGGLGAALGYCLKSPSAVAPVAQGILSDKLDGFLQRRGPKASEAPIELRYLFTGSAAE</sequence>
<dbReference type="Proteomes" id="UP000247454">
    <property type="component" value="Unassembled WGS sequence"/>
</dbReference>
<dbReference type="InterPro" id="IPR050834">
    <property type="entry name" value="Glycosyltransf_2"/>
</dbReference>
<protein>
    <submittedName>
        <fullName evidence="2">Succinoglycan biosynthesis protein ExoU</fullName>
    </submittedName>
</protein>
<evidence type="ECO:0000313" key="3">
    <source>
        <dbReference type="Proteomes" id="UP000247454"/>
    </source>
</evidence>
<dbReference type="InterPro" id="IPR001173">
    <property type="entry name" value="Glyco_trans_2-like"/>
</dbReference>
<comment type="caution">
    <text evidence="2">The sequence shown here is derived from an EMBL/GenBank/DDBJ whole genome shotgun (WGS) entry which is preliminary data.</text>
</comment>
<dbReference type="EMBL" id="QJTF01000006">
    <property type="protein sequence ID" value="PYE88799.1"/>
    <property type="molecule type" value="Genomic_DNA"/>
</dbReference>
<dbReference type="CDD" id="cd00761">
    <property type="entry name" value="Glyco_tranf_GTA_type"/>
    <property type="match status" value="1"/>
</dbReference>
<organism evidence="2 3">
    <name type="scientific">Phyllobacterium leguminum</name>
    <dbReference type="NCBI Taxonomy" id="314237"/>
    <lineage>
        <taxon>Bacteria</taxon>
        <taxon>Pseudomonadati</taxon>
        <taxon>Pseudomonadota</taxon>
        <taxon>Alphaproteobacteria</taxon>
        <taxon>Hyphomicrobiales</taxon>
        <taxon>Phyllobacteriaceae</taxon>
        <taxon>Phyllobacterium</taxon>
    </lineage>
</organism>